<reference evidence="3 4" key="1">
    <citation type="journal article" date="2022" name="Nat. Genet.">
        <title>Improved pea reference genome and pan-genome highlight genomic features and evolutionary characteristics.</title>
        <authorList>
            <person name="Yang T."/>
            <person name="Liu R."/>
            <person name="Luo Y."/>
            <person name="Hu S."/>
            <person name="Wang D."/>
            <person name="Wang C."/>
            <person name="Pandey M.K."/>
            <person name="Ge S."/>
            <person name="Xu Q."/>
            <person name="Li N."/>
            <person name="Li G."/>
            <person name="Huang Y."/>
            <person name="Saxena R.K."/>
            <person name="Ji Y."/>
            <person name="Li M."/>
            <person name="Yan X."/>
            <person name="He Y."/>
            <person name="Liu Y."/>
            <person name="Wang X."/>
            <person name="Xiang C."/>
            <person name="Varshney R.K."/>
            <person name="Ding H."/>
            <person name="Gao S."/>
            <person name="Zong X."/>
        </authorList>
    </citation>
    <scope>NUCLEOTIDE SEQUENCE [LARGE SCALE GENOMIC DNA]</scope>
    <source>
        <strain evidence="3 4">cv. Zhongwan 6</strain>
    </source>
</reference>
<evidence type="ECO:0000313" key="3">
    <source>
        <dbReference type="EMBL" id="KAI5411373.1"/>
    </source>
</evidence>
<keyword evidence="1" id="KW-0175">Coiled coil</keyword>
<name>A0A9D4WYF3_PEA</name>
<dbReference type="Proteomes" id="UP001058974">
    <property type="component" value="Chromosome 5"/>
</dbReference>
<sequence length="216" mass="24758">MNAIKLESTKPHLTNEEDSGMNGTKLESIELGKEMKKSTIVDQVILNKNFVKDEVVSLPKGVVAVLKNQILRLLKENLILKMKSIVLDHWSGKKNIFTEFLEISKGADKSTIADQVIPNKNFMEDEVVSLRKGIVVDLKNQILHMKKENQILKMKVVVAVLKNQILRLPKENLVLKIKVVVANLKNQILWLQKENQKLKMKNDELEALPQKNHWIE</sequence>
<dbReference type="AlphaFoldDB" id="A0A9D4WYF3"/>
<keyword evidence="4" id="KW-1185">Reference proteome</keyword>
<feature type="region of interest" description="Disordered" evidence="2">
    <location>
        <begin position="1"/>
        <end position="23"/>
    </location>
</feature>
<dbReference type="EMBL" id="JAMSHJ010000005">
    <property type="protein sequence ID" value="KAI5411373.1"/>
    <property type="molecule type" value="Genomic_DNA"/>
</dbReference>
<evidence type="ECO:0000256" key="1">
    <source>
        <dbReference type="SAM" id="Coils"/>
    </source>
</evidence>
<accession>A0A9D4WYF3</accession>
<evidence type="ECO:0000256" key="2">
    <source>
        <dbReference type="SAM" id="MobiDB-lite"/>
    </source>
</evidence>
<gene>
    <name evidence="3" type="ORF">KIW84_056451</name>
</gene>
<evidence type="ECO:0000313" key="4">
    <source>
        <dbReference type="Proteomes" id="UP001058974"/>
    </source>
</evidence>
<comment type="caution">
    <text evidence="3">The sequence shown here is derived from an EMBL/GenBank/DDBJ whole genome shotgun (WGS) entry which is preliminary data.</text>
</comment>
<organism evidence="3 4">
    <name type="scientific">Pisum sativum</name>
    <name type="common">Garden pea</name>
    <name type="synonym">Lathyrus oleraceus</name>
    <dbReference type="NCBI Taxonomy" id="3888"/>
    <lineage>
        <taxon>Eukaryota</taxon>
        <taxon>Viridiplantae</taxon>
        <taxon>Streptophyta</taxon>
        <taxon>Embryophyta</taxon>
        <taxon>Tracheophyta</taxon>
        <taxon>Spermatophyta</taxon>
        <taxon>Magnoliopsida</taxon>
        <taxon>eudicotyledons</taxon>
        <taxon>Gunneridae</taxon>
        <taxon>Pentapetalae</taxon>
        <taxon>rosids</taxon>
        <taxon>fabids</taxon>
        <taxon>Fabales</taxon>
        <taxon>Fabaceae</taxon>
        <taxon>Papilionoideae</taxon>
        <taxon>50 kb inversion clade</taxon>
        <taxon>NPAAA clade</taxon>
        <taxon>Hologalegina</taxon>
        <taxon>IRL clade</taxon>
        <taxon>Fabeae</taxon>
        <taxon>Lathyrus</taxon>
    </lineage>
</organism>
<proteinExistence type="predicted"/>
<protein>
    <submittedName>
        <fullName evidence="3">Uncharacterized protein</fullName>
    </submittedName>
</protein>
<dbReference type="Gramene" id="Psat05G0645100-T1">
    <property type="protein sequence ID" value="KAI5411373.1"/>
    <property type="gene ID" value="KIW84_056451"/>
</dbReference>
<feature type="coiled-coil region" evidence="1">
    <location>
        <begin position="181"/>
        <end position="208"/>
    </location>
</feature>